<dbReference type="RefSeq" id="WP_143375096.1">
    <property type="nucleotide sequence ID" value="NZ_VJVZ01000016.1"/>
</dbReference>
<sequence length="277" mass="30869">MKTKISILIMALSLFVGIISASAQQAQPQIITPYQLGITYSKTTNIVFPQPIISVDRGSRDVLAQKAKGVENILQVKAARDSFPETNLTVVTADGKLNSFIVNYSRQPAQLNLFLASATSGNDISLSPEHYNAAEIQKYAKAARYSKDKGKVIRDSKAGIEFSVEGFFIGGDIIYCRVNIENRTNIGYDIDQLRFFIRDQQKAKRTATQEIEITPVHIENNSATIKAQSQRTLVFALPKFTIPDKKYLAVQLVEKNGGRQLEVHVKNRQLIKARLLP</sequence>
<dbReference type="OrthoDB" id="1038500at2"/>
<accession>A0A552UUQ7</accession>
<protein>
    <submittedName>
        <fullName evidence="2">Conjugative transposon protein TraN</fullName>
    </submittedName>
</protein>
<gene>
    <name evidence="2" type="primary">traN</name>
    <name evidence="2" type="ORF">FMM05_19455</name>
</gene>
<feature type="signal peptide" evidence="1">
    <location>
        <begin position="1"/>
        <end position="23"/>
    </location>
</feature>
<keyword evidence="3" id="KW-1185">Reference proteome</keyword>
<reference evidence="2 3" key="1">
    <citation type="submission" date="2019-07" db="EMBL/GenBank/DDBJ databases">
        <title>Flavobacterium sp. nov., isolated from glacier ice.</title>
        <authorList>
            <person name="Liu Q."/>
            <person name="Xin Y.-H."/>
        </authorList>
    </citation>
    <scope>NUCLEOTIDE SEQUENCE [LARGE SCALE GENOMIC DNA]</scope>
    <source>
        <strain evidence="2 3">ZT4R6</strain>
    </source>
</reference>
<dbReference type="EMBL" id="VJVZ01000016">
    <property type="protein sequence ID" value="TRW21966.1"/>
    <property type="molecule type" value="Genomic_DNA"/>
</dbReference>
<organism evidence="2 3">
    <name type="scientific">Flavobacterium zepuense</name>
    <dbReference type="NCBI Taxonomy" id="2593302"/>
    <lineage>
        <taxon>Bacteria</taxon>
        <taxon>Pseudomonadati</taxon>
        <taxon>Bacteroidota</taxon>
        <taxon>Flavobacteriia</taxon>
        <taxon>Flavobacteriales</taxon>
        <taxon>Flavobacteriaceae</taxon>
        <taxon>Flavobacterium</taxon>
    </lineage>
</organism>
<feature type="chain" id="PRO_5021879687" evidence="1">
    <location>
        <begin position="24"/>
        <end position="277"/>
    </location>
</feature>
<proteinExistence type="predicted"/>
<comment type="caution">
    <text evidence="2">The sequence shown here is derived from an EMBL/GenBank/DDBJ whole genome shotgun (WGS) entry which is preliminary data.</text>
</comment>
<dbReference type="AlphaFoldDB" id="A0A552UUQ7"/>
<evidence type="ECO:0000313" key="2">
    <source>
        <dbReference type="EMBL" id="TRW21966.1"/>
    </source>
</evidence>
<dbReference type="NCBIfam" id="TIGR03780">
    <property type="entry name" value="Bac_Flav_CT_N"/>
    <property type="match status" value="1"/>
</dbReference>
<evidence type="ECO:0000313" key="3">
    <source>
        <dbReference type="Proteomes" id="UP000320643"/>
    </source>
</evidence>
<dbReference type="InterPro" id="IPR022298">
    <property type="entry name" value="Conjug_transposon_TraN"/>
</dbReference>
<keyword evidence="1" id="KW-0732">Signal</keyword>
<name>A0A552UUQ7_9FLAO</name>
<dbReference type="Proteomes" id="UP000320643">
    <property type="component" value="Unassembled WGS sequence"/>
</dbReference>
<evidence type="ECO:0000256" key="1">
    <source>
        <dbReference type="SAM" id="SignalP"/>
    </source>
</evidence>
<dbReference type="Pfam" id="PF13595">
    <property type="entry name" value="DUF4138"/>
    <property type="match status" value="1"/>
</dbReference>